<keyword evidence="6 8" id="KW-0472">Membrane</keyword>
<feature type="domain" description="TonB-dependent receptor-like beta-barrel" evidence="10">
    <location>
        <begin position="436"/>
        <end position="1011"/>
    </location>
</feature>
<evidence type="ECO:0000256" key="6">
    <source>
        <dbReference type="ARBA" id="ARBA00023136"/>
    </source>
</evidence>
<keyword evidence="4 8" id="KW-0812">Transmembrane</keyword>
<dbReference type="Proteomes" id="UP000524404">
    <property type="component" value="Unassembled WGS sequence"/>
</dbReference>
<keyword evidence="5 9" id="KW-0798">TonB box</keyword>
<feature type="domain" description="TonB-dependent receptor plug" evidence="11">
    <location>
        <begin position="120"/>
        <end position="228"/>
    </location>
</feature>
<dbReference type="InterPro" id="IPR012910">
    <property type="entry name" value="Plug_dom"/>
</dbReference>
<dbReference type="InterPro" id="IPR000531">
    <property type="entry name" value="Beta-barrel_TonB"/>
</dbReference>
<keyword evidence="7 8" id="KW-0998">Cell outer membrane</keyword>
<keyword evidence="3 8" id="KW-1134">Transmembrane beta strand</keyword>
<dbReference type="Pfam" id="PF13715">
    <property type="entry name" value="CarbopepD_reg_2"/>
    <property type="match status" value="1"/>
</dbReference>
<proteinExistence type="inferred from homology"/>
<comment type="subcellular location">
    <subcellularLocation>
        <location evidence="1 8">Cell outer membrane</location>
        <topology evidence="1 8">Multi-pass membrane protein</topology>
    </subcellularLocation>
</comment>
<evidence type="ECO:0000259" key="10">
    <source>
        <dbReference type="Pfam" id="PF00593"/>
    </source>
</evidence>
<dbReference type="InterPro" id="IPR023996">
    <property type="entry name" value="TonB-dep_OMP_SusC/RagA"/>
</dbReference>
<evidence type="ECO:0000259" key="11">
    <source>
        <dbReference type="Pfam" id="PF07715"/>
    </source>
</evidence>
<evidence type="ECO:0000256" key="2">
    <source>
        <dbReference type="ARBA" id="ARBA00022448"/>
    </source>
</evidence>
<comment type="similarity">
    <text evidence="8 9">Belongs to the TonB-dependent receptor family.</text>
</comment>
<dbReference type="NCBIfam" id="TIGR04056">
    <property type="entry name" value="OMP_RagA_SusC"/>
    <property type="match status" value="1"/>
</dbReference>
<dbReference type="EMBL" id="JACHKT010000006">
    <property type="protein sequence ID" value="MBB6002538.1"/>
    <property type="molecule type" value="Genomic_DNA"/>
</dbReference>
<evidence type="ECO:0000313" key="13">
    <source>
        <dbReference type="Proteomes" id="UP000524404"/>
    </source>
</evidence>
<evidence type="ECO:0000256" key="5">
    <source>
        <dbReference type="ARBA" id="ARBA00023077"/>
    </source>
</evidence>
<dbReference type="PROSITE" id="PS52016">
    <property type="entry name" value="TONB_DEPENDENT_REC_3"/>
    <property type="match status" value="1"/>
</dbReference>
<dbReference type="InterPro" id="IPR039426">
    <property type="entry name" value="TonB-dep_rcpt-like"/>
</dbReference>
<accession>A0A841EP84</accession>
<evidence type="ECO:0000256" key="3">
    <source>
        <dbReference type="ARBA" id="ARBA00022452"/>
    </source>
</evidence>
<dbReference type="AlphaFoldDB" id="A0A841EP84"/>
<sequence>MKNTLMKKNLLLIQIIMLFMIHFNCFCQGKFLVKGNVTDEKGEPIIGVAILVVGTSVGAITNTEGNYTIRCDEKSKLKFSHIGMESQTIDVNSKQKIDLVMHSSAVDMDEVVVLGYATTKKRDLTGPVGSISASQLKDVPATNLSQMLAGRVSGMQVTQASGELDATVNINIRGGTSITQNNSPLIIIDGIPSQSGLLGIAPSDVESIEVLKDASTTAIYGSRGANGVIIVTTKSTRVQKPSITYENYYGLNKVSNNLKVLDAADFVRLEFERLRGNDASLVIARYGAYADIDKNYPPGSGVDWQKQTFGITPLTQMHRINIVGGDKVTKYNISYTRNDEEGVQINSGLGRNTLRLSLNTNMSKNLNVKLNSSYSNQSVQGPSLTDLGSRMVAMLRFKPTAGITVPLDQFINAPEDSIARVVDPSNISLFTNPIANFSRETNIRKNIILTGGLNVDYKLSKNIIYRGAINYTYRDAENDIFYATGHSAATSVGGPNGSIAHSYSNNLVYNNTLSYSKIFDKKHDVLVLIGQEALINEYNSLSLSSSKFPDINFGVDDMAMGVVPLAPNTTRSQNRAYSFFSRLNYQYNGKYLLTATLRGDGTTKFGVNNKWGYFPSGAVAWRAIDESFIKNLNLFSNLKVRFSYGISGNSNIADFLSLNLYSRQPVSVNNGAVSTYGTAKLGNPNLAWEKNTTANLGFDLGFFNDKLTATVDLYETNTSNLLLNANIPYSSGYTSVMKNIGSTRNRGVEFDINADIVRNTKFSWHSSLNMTFNKNMVVSLADGADSFEATNSNVGYIVKVGQPLGQMYGYLTDGIYTTDDFDYSETTKKWTLKSDVAVEKGVSPTPGLIKLKNMDNSDDKFITSTDRVVIGNAQPLFYGGFSNTFRYKGLDMSVFLNFSYGNNIFNGVRYNLENLWFSNMNVLKDGFESRYRYYDENGSFIKDWALLSDLNKNATKPTINGMVVGRTYSNFVEDGSFLRINNISIGYTFPTKWIKKIKASNLRIYISVSNIATITGYKGLDPEVSINASAITPGLDWGAHPRVRSGVVGLSLTF</sequence>
<dbReference type="GO" id="GO:0009279">
    <property type="term" value="C:cell outer membrane"/>
    <property type="evidence" value="ECO:0007669"/>
    <property type="project" value="UniProtKB-SubCell"/>
</dbReference>
<evidence type="ECO:0000256" key="9">
    <source>
        <dbReference type="RuleBase" id="RU003357"/>
    </source>
</evidence>
<dbReference type="SUPFAM" id="SSF49464">
    <property type="entry name" value="Carboxypeptidase regulatory domain-like"/>
    <property type="match status" value="1"/>
</dbReference>
<evidence type="ECO:0000256" key="4">
    <source>
        <dbReference type="ARBA" id="ARBA00022692"/>
    </source>
</evidence>
<dbReference type="InterPro" id="IPR023997">
    <property type="entry name" value="TonB-dep_OMP_SusC/RagA_CS"/>
</dbReference>
<protein>
    <submittedName>
        <fullName evidence="12">TonB-linked SusC/RagA family outer membrane protein</fullName>
    </submittedName>
</protein>
<dbReference type="Pfam" id="PF00593">
    <property type="entry name" value="TonB_dep_Rec_b-barrel"/>
    <property type="match status" value="1"/>
</dbReference>
<evidence type="ECO:0000313" key="12">
    <source>
        <dbReference type="EMBL" id="MBB6002538.1"/>
    </source>
</evidence>
<dbReference type="NCBIfam" id="TIGR04057">
    <property type="entry name" value="SusC_RagA_signa"/>
    <property type="match status" value="1"/>
</dbReference>
<dbReference type="Gene3D" id="2.170.130.10">
    <property type="entry name" value="TonB-dependent receptor, plug domain"/>
    <property type="match status" value="1"/>
</dbReference>
<dbReference type="InterPro" id="IPR036942">
    <property type="entry name" value="Beta-barrel_TonB_sf"/>
</dbReference>
<dbReference type="Pfam" id="PF07715">
    <property type="entry name" value="Plug"/>
    <property type="match status" value="1"/>
</dbReference>
<dbReference type="InterPro" id="IPR008969">
    <property type="entry name" value="CarboxyPept-like_regulatory"/>
</dbReference>
<dbReference type="Gene3D" id="2.60.40.1120">
    <property type="entry name" value="Carboxypeptidase-like, regulatory domain"/>
    <property type="match status" value="1"/>
</dbReference>
<keyword evidence="13" id="KW-1185">Reference proteome</keyword>
<keyword evidence="2 8" id="KW-0813">Transport</keyword>
<comment type="caution">
    <text evidence="12">The sequence shown here is derived from an EMBL/GenBank/DDBJ whole genome shotgun (WGS) entry which is preliminary data.</text>
</comment>
<name>A0A841EP84_9BACT</name>
<reference evidence="12 13" key="1">
    <citation type="submission" date="2020-08" db="EMBL/GenBank/DDBJ databases">
        <title>Functional genomics of gut bacteria from endangered species of beetles.</title>
        <authorList>
            <person name="Carlos-Shanley C."/>
        </authorList>
    </citation>
    <scope>NUCLEOTIDE SEQUENCE [LARGE SCALE GENOMIC DNA]</scope>
    <source>
        <strain evidence="12 13">S00070</strain>
    </source>
</reference>
<gene>
    <name evidence="12" type="ORF">HNP25_001190</name>
</gene>
<dbReference type="InterPro" id="IPR037066">
    <property type="entry name" value="Plug_dom_sf"/>
</dbReference>
<evidence type="ECO:0000256" key="8">
    <source>
        <dbReference type="PROSITE-ProRule" id="PRU01360"/>
    </source>
</evidence>
<dbReference type="SUPFAM" id="SSF56935">
    <property type="entry name" value="Porins"/>
    <property type="match status" value="1"/>
</dbReference>
<evidence type="ECO:0000256" key="1">
    <source>
        <dbReference type="ARBA" id="ARBA00004571"/>
    </source>
</evidence>
<evidence type="ECO:0000256" key="7">
    <source>
        <dbReference type="ARBA" id="ARBA00023237"/>
    </source>
</evidence>
<dbReference type="RefSeq" id="WP_184131743.1">
    <property type="nucleotide sequence ID" value="NZ_JACHKT010000006.1"/>
</dbReference>
<dbReference type="Gene3D" id="2.40.170.20">
    <property type="entry name" value="TonB-dependent receptor, beta-barrel domain"/>
    <property type="match status" value="1"/>
</dbReference>
<organism evidence="12 13">
    <name type="scientific">Arcicella rosea</name>
    <dbReference type="NCBI Taxonomy" id="502909"/>
    <lineage>
        <taxon>Bacteria</taxon>
        <taxon>Pseudomonadati</taxon>
        <taxon>Bacteroidota</taxon>
        <taxon>Cytophagia</taxon>
        <taxon>Cytophagales</taxon>
        <taxon>Flectobacillaceae</taxon>
        <taxon>Arcicella</taxon>
    </lineage>
</organism>